<accession>A0A438J6T0</accession>
<keyword evidence="2" id="KW-0677">Repeat</keyword>
<reference evidence="4 5" key="1">
    <citation type="journal article" date="2018" name="PLoS Genet.">
        <title>Population sequencing reveals clonal diversity and ancestral inbreeding in the grapevine cultivar Chardonnay.</title>
        <authorList>
            <person name="Roach M.J."/>
            <person name="Johnson D.L."/>
            <person name="Bohlmann J."/>
            <person name="van Vuuren H.J."/>
            <person name="Jones S.J."/>
            <person name="Pretorius I.S."/>
            <person name="Schmidt S.A."/>
            <person name="Borneman A.R."/>
        </authorList>
    </citation>
    <scope>NUCLEOTIDE SEQUENCE [LARGE SCALE GENOMIC DNA]</scope>
    <source>
        <strain evidence="5">cv. Chardonnay</strain>
        <tissue evidence="4">Leaf</tissue>
    </source>
</reference>
<comment type="similarity">
    <text evidence="1">Belongs to the PPR family. P subfamily.</text>
</comment>
<dbReference type="InterPro" id="IPR002885">
    <property type="entry name" value="PPR_rpt"/>
</dbReference>
<evidence type="ECO:0000256" key="3">
    <source>
        <dbReference type="PROSITE-ProRule" id="PRU00708"/>
    </source>
</evidence>
<dbReference type="InterPro" id="IPR050667">
    <property type="entry name" value="PPR-containing_protein"/>
</dbReference>
<dbReference type="PROSITE" id="PS51375">
    <property type="entry name" value="PPR"/>
    <property type="match status" value="3"/>
</dbReference>
<comment type="caution">
    <text evidence="4">The sequence shown here is derived from an EMBL/GenBank/DDBJ whole genome shotgun (WGS) entry which is preliminary data.</text>
</comment>
<evidence type="ECO:0000313" key="4">
    <source>
        <dbReference type="EMBL" id="RVX04675.1"/>
    </source>
</evidence>
<name>A0A438J6T0_VITVI</name>
<gene>
    <name evidence="4" type="primary">VvCHDp000685_1</name>
    <name evidence="4" type="ORF">CK203_023492</name>
</gene>
<dbReference type="InterPro" id="IPR011990">
    <property type="entry name" value="TPR-like_helical_dom_sf"/>
</dbReference>
<dbReference type="Gene3D" id="1.25.40.10">
    <property type="entry name" value="Tetratricopeptide repeat domain"/>
    <property type="match status" value="2"/>
</dbReference>
<dbReference type="AlphaFoldDB" id="A0A438J6T0"/>
<proteinExistence type="inferred from homology"/>
<evidence type="ECO:0000313" key="5">
    <source>
        <dbReference type="Proteomes" id="UP000288805"/>
    </source>
</evidence>
<feature type="repeat" description="PPR" evidence="3">
    <location>
        <begin position="69"/>
        <end position="103"/>
    </location>
</feature>
<dbReference type="NCBIfam" id="TIGR00756">
    <property type="entry name" value="PPR"/>
    <property type="match status" value="4"/>
</dbReference>
<organism evidence="4 5">
    <name type="scientific">Vitis vinifera</name>
    <name type="common">Grape</name>
    <dbReference type="NCBI Taxonomy" id="29760"/>
    <lineage>
        <taxon>Eukaryota</taxon>
        <taxon>Viridiplantae</taxon>
        <taxon>Streptophyta</taxon>
        <taxon>Embryophyta</taxon>
        <taxon>Tracheophyta</taxon>
        <taxon>Spermatophyta</taxon>
        <taxon>Magnoliopsida</taxon>
        <taxon>eudicotyledons</taxon>
        <taxon>Gunneridae</taxon>
        <taxon>Pentapetalae</taxon>
        <taxon>rosids</taxon>
        <taxon>Vitales</taxon>
        <taxon>Vitaceae</taxon>
        <taxon>Viteae</taxon>
        <taxon>Vitis</taxon>
    </lineage>
</organism>
<dbReference type="EMBL" id="QGNW01000060">
    <property type="protein sequence ID" value="RVX04675.1"/>
    <property type="molecule type" value="Genomic_DNA"/>
</dbReference>
<feature type="repeat" description="PPR" evidence="3">
    <location>
        <begin position="1"/>
        <end position="33"/>
    </location>
</feature>
<dbReference type="PANTHER" id="PTHR47939">
    <property type="entry name" value="MEMBRANE-ASSOCIATED SALT-INDUCIBLE PROTEIN-LIKE"/>
    <property type="match status" value="1"/>
</dbReference>
<evidence type="ECO:0000256" key="2">
    <source>
        <dbReference type="ARBA" id="ARBA00022737"/>
    </source>
</evidence>
<dbReference type="Pfam" id="PF13041">
    <property type="entry name" value="PPR_2"/>
    <property type="match status" value="2"/>
</dbReference>
<dbReference type="Proteomes" id="UP000288805">
    <property type="component" value="Unassembled WGS sequence"/>
</dbReference>
<sequence>MPYCLLMDGLAKSRRILEAKSIFEEMKKKQVKSDGYCYSIMISAFCRGGLLKEAKQLARDFEATYDKYDLVMLNTMLCAYCRAGEMESVMQMMRKMDELAISPDWNTFHILIKYFCKEKLYLLAYRTMEDMHNKGHQPEEVMQLSIVYHVGDITMGLSAFQAMNLGSIWSGALLEPPSSPILPHLLIRNFMDCAYFRKFYPLILCVVMWIVGLLEGLEDFSTEELCSSLISHLELLSAQDNEGLISKPSIKKFATAFMKFGNVNLINDVMKAIHGSGYKIDQELFQMAVTRYIAEPEKKELLLHLLQWMPGQGLNNRSKSRIDRFLISEDREAHVQGAIQAVLARPVFDHSLILLDGGGMRRGPTPFRFENMWLKEDDFKEEIRQWWRGFKRVDQLALF</sequence>
<dbReference type="PANTHER" id="PTHR47939:SF13">
    <property type="entry name" value="OS03G0201400 PROTEIN"/>
    <property type="match status" value="1"/>
</dbReference>
<feature type="repeat" description="PPR" evidence="3">
    <location>
        <begin position="104"/>
        <end position="138"/>
    </location>
</feature>
<evidence type="ECO:0000256" key="1">
    <source>
        <dbReference type="ARBA" id="ARBA00007626"/>
    </source>
</evidence>
<protein>
    <submittedName>
        <fullName evidence="4">Pentatricopeptide repeat-containing protein, chloroplastic</fullName>
    </submittedName>
</protein>